<name>A0ABW0QVD5_9BACL</name>
<dbReference type="EMBL" id="JBHSNC010000017">
    <property type="protein sequence ID" value="MFC5528929.1"/>
    <property type="molecule type" value="Genomic_DNA"/>
</dbReference>
<evidence type="ECO:0000313" key="3">
    <source>
        <dbReference type="Proteomes" id="UP001596108"/>
    </source>
</evidence>
<dbReference type="EC" id="2.4.-.-" evidence="2"/>
<feature type="domain" description="Glycosyltransferase 2-like" evidence="1">
    <location>
        <begin position="3"/>
        <end position="89"/>
    </location>
</feature>
<sequence length="352" mass="39988">MISLAMIVRNEEKYLDRCLKSAALSVDEIIVVDTGSTDRTVEIALENGAKVFHFEWIDDFAAARNYSLEHVSGDWVLVLDADQYFPEDFSVAIKEFTKVKTKRAGLIEIISRYEQNGQTMQSIDYMARLFPRGAKFEGRIHEQLTPLMPTVITGLRLLHDGYFQTDKGVRNIPLLLKALEEKPDDAYFNFQLGKQYRGAEEFELAQQYMEKAYELLQGSNPPYGLEMIVELLEIYTIHKEYEKALELAGNESGWLEKSPDFCFSIAQFLLEYAIGTQDFSVIDNIENSYLKCLELGRAGAKEIVIGVSTYLAAYNLAVFYESTGNEAQAKEYYALAASYGYEQAQNKLEATI</sequence>
<dbReference type="Pfam" id="PF00535">
    <property type="entry name" value="Glycos_transf_2"/>
    <property type="match status" value="1"/>
</dbReference>
<keyword evidence="2" id="KW-0328">Glycosyltransferase</keyword>
<evidence type="ECO:0000313" key="2">
    <source>
        <dbReference type="EMBL" id="MFC5528929.1"/>
    </source>
</evidence>
<accession>A0ABW0QVD5</accession>
<evidence type="ECO:0000259" key="1">
    <source>
        <dbReference type="Pfam" id="PF00535"/>
    </source>
</evidence>
<dbReference type="Gene3D" id="3.90.550.10">
    <property type="entry name" value="Spore Coat Polysaccharide Biosynthesis Protein SpsA, Chain A"/>
    <property type="match status" value="1"/>
</dbReference>
<dbReference type="SUPFAM" id="SSF48452">
    <property type="entry name" value="TPR-like"/>
    <property type="match status" value="1"/>
</dbReference>
<dbReference type="Proteomes" id="UP001596108">
    <property type="component" value="Unassembled WGS sequence"/>
</dbReference>
<dbReference type="InterPro" id="IPR029044">
    <property type="entry name" value="Nucleotide-diphossugar_trans"/>
</dbReference>
<reference evidence="3" key="1">
    <citation type="journal article" date="2019" name="Int. J. Syst. Evol. Microbiol.">
        <title>The Global Catalogue of Microorganisms (GCM) 10K type strain sequencing project: providing services to taxonomists for standard genome sequencing and annotation.</title>
        <authorList>
            <consortium name="The Broad Institute Genomics Platform"/>
            <consortium name="The Broad Institute Genome Sequencing Center for Infectious Disease"/>
            <person name="Wu L."/>
            <person name="Ma J."/>
        </authorList>
    </citation>
    <scope>NUCLEOTIDE SEQUENCE [LARGE SCALE GENOMIC DNA]</scope>
    <source>
        <strain evidence="3">CGMCC 1.18578</strain>
    </source>
</reference>
<comment type="caution">
    <text evidence="2">The sequence shown here is derived from an EMBL/GenBank/DDBJ whole genome shotgun (WGS) entry which is preliminary data.</text>
</comment>
<dbReference type="PANTHER" id="PTHR43630">
    <property type="entry name" value="POLY-BETA-1,6-N-ACETYL-D-GLUCOSAMINE SYNTHASE"/>
    <property type="match status" value="1"/>
</dbReference>
<keyword evidence="3" id="KW-1185">Reference proteome</keyword>
<proteinExistence type="predicted"/>
<dbReference type="CDD" id="cd02511">
    <property type="entry name" value="Beta4Glucosyltransferase"/>
    <property type="match status" value="1"/>
</dbReference>
<organism evidence="2 3">
    <name type="scientific">Cohnella yongneupensis</name>
    <dbReference type="NCBI Taxonomy" id="425006"/>
    <lineage>
        <taxon>Bacteria</taxon>
        <taxon>Bacillati</taxon>
        <taxon>Bacillota</taxon>
        <taxon>Bacilli</taxon>
        <taxon>Bacillales</taxon>
        <taxon>Paenibacillaceae</taxon>
        <taxon>Cohnella</taxon>
    </lineage>
</organism>
<gene>
    <name evidence="2" type="ORF">ACFPQ4_05610</name>
</gene>
<dbReference type="PANTHER" id="PTHR43630:SF2">
    <property type="entry name" value="GLYCOSYLTRANSFERASE"/>
    <property type="match status" value="1"/>
</dbReference>
<keyword evidence="2" id="KW-0808">Transferase</keyword>
<dbReference type="Gene3D" id="1.25.40.10">
    <property type="entry name" value="Tetratricopeptide repeat domain"/>
    <property type="match status" value="1"/>
</dbReference>
<dbReference type="GO" id="GO:0016757">
    <property type="term" value="F:glycosyltransferase activity"/>
    <property type="evidence" value="ECO:0007669"/>
    <property type="project" value="UniProtKB-KW"/>
</dbReference>
<dbReference type="InterPro" id="IPR001173">
    <property type="entry name" value="Glyco_trans_2-like"/>
</dbReference>
<dbReference type="SUPFAM" id="SSF81901">
    <property type="entry name" value="HCP-like"/>
    <property type="match status" value="1"/>
</dbReference>
<protein>
    <submittedName>
        <fullName evidence="2">Glycosyltransferase</fullName>
        <ecNumber evidence="2">2.4.-.-</ecNumber>
    </submittedName>
</protein>
<dbReference type="RefSeq" id="WP_378110799.1">
    <property type="nucleotide sequence ID" value="NZ_JBHSNC010000017.1"/>
</dbReference>
<dbReference type="SUPFAM" id="SSF53448">
    <property type="entry name" value="Nucleotide-diphospho-sugar transferases"/>
    <property type="match status" value="1"/>
</dbReference>
<dbReference type="InterPro" id="IPR011990">
    <property type="entry name" value="TPR-like_helical_dom_sf"/>
</dbReference>